<protein>
    <submittedName>
        <fullName evidence="3">Uncharacterized protein</fullName>
    </submittedName>
</protein>
<dbReference type="AlphaFoldDB" id="A0A078AMN4"/>
<name>A0A078AMN4_STYLE</name>
<proteinExistence type="predicted"/>
<feature type="compositionally biased region" description="Basic and acidic residues" evidence="2">
    <location>
        <begin position="939"/>
        <end position="955"/>
    </location>
</feature>
<feature type="coiled-coil region" evidence="1">
    <location>
        <begin position="591"/>
        <end position="618"/>
    </location>
</feature>
<organism evidence="3 4">
    <name type="scientific">Stylonychia lemnae</name>
    <name type="common">Ciliate</name>
    <dbReference type="NCBI Taxonomy" id="5949"/>
    <lineage>
        <taxon>Eukaryota</taxon>
        <taxon>Sar</taxon>
        <taxon>Alveolata</taxon>
        <taxon>Ciliophora</taxon>
        <taxon>Intramacronucleata</taxon>
        <taxon>Spirotrichea</taxon>
        <taxon>Stichotrichia</taxon>
        <taxon>Sporadotrichida</taxon>
        <taxon>Oxytrichidae</taxon>
        <taxon>Stylonychinae</taxon>
        <taxon>Stylonychia</taxon>
    </lineage>
</organism>
<evidence type="ECO:0000313" key="3">
    <source>
        <dbReference type="EMBL" id="CDW83176.1"/>
    </source>
</evidence>
<reference evidence="3 4" key="1">
    <citation type="submission" date="2014-06" db="EMBL/GenBank/DDBJ databases">
        <authorList>
            <person name="Swart Estienne"/>
        </authorList>
    </citation>
    <scope>NUCLEOTIDE SEQUENCE [LARGE SCALE GENOMIC DNA]</scope>
    <source>
        <strain evidence="3 4">130c</strain>
    </source>
</reference>
<feature type="region of interest" description="Disordered" evidence="2">
    <location>
        <begin position="1"/>
        <end position="54"/>
    </location>
</feature>
<feature type="compositionally biased region" description="Polar residues" evidence="2">
    <location>
        <begin position="957"/>
        <end position="974"/>
    </location>
</feature>
<dbReference type="Proteomes" id="UP000039865">
    <property type="component" value="Unassembled WGS sequence"/>
</dbReference>
<feature type="region of interest" description="Disordered" evidence="2">
    <location>
        <begin position="939"/>
        <end position="974"/>
    </location>
</feature>
<feature type="region of interest" description="Disordered" evidence="2">
    <location>
        <begin position="849"/>
        <end position="879"/>
    </location>
</feature>
<keyword evidence="1" id="KW-0175">Coiled coil</keyword>
<evidence type="ECO:0000256" key="2">
    <source>
        <dbReference type="SAM" id="MobiDB-lite"/>
    </source>
</evidence>
<dbReference type="EMBL" id="CCKQ01011609">
    <property type="protein sequence ID" value="CDW83176.1"/>
    <property type="molecule type" value="Genomic_DNA"/>
</dbReference>
<feature type="compositionally biased region" description="Low complexity" evidence="2">
    <location>
        <begin position="459"/>
        <end position="475"/>
    </location>
</feature>
<feature type="compositionally biased region" description="Low complexity" evidence="2">
    <location>
        <begin position="21"/>
        <end position="37"/>
    </location>
</feature>
<evidence type="ECO:0000313" key="4">
    <source>
        <dbReference type="Proteomes" id="UP000039865"/>
    </source>
</evidence>
<accession>A0A078AMN4</accession>
<feature type="coiled-coil region" evidence="1">
    <location>
        <begin position="116"/>
        <end position="150"/>
    </location>
</feature>
<feature type="region of interest" description="Disordered" evidence="2">
    <location>
        <begin position="508"/>
        <end position="530"/>
    </location>
</feature>
<feature type="region of interest" description="Disordered" evidence="2">
    <location>
        <begin position="455"/>
        <end position="482"/>
    </location>
</feature>
<dbReference type="InParanoid" id="A0A078AMN4"/>
<keyword evidence="4" id="KW-1185">Reference proteome</keyword>
<feature type="compositionally biased region" description="Polar residues" evidence="2">
    <location>
        <begin position="516"/>
        <end position="530"/>
    </location>
</feature>
<evidence type="ECO:0000256" key="1">
    <source>
        <dbReference type="SAM" id="Coils"/>
    </source>
</evidence>
<sequence>MDLATSLTKKVRKSSVPQNQISEKSSIGGERSSIGSSPIKYAKSRVQTSSQNRNEDFKLTSLPFHQFHKQTYNAFKSPLNGSFQGSTANSQKTNGLNDTKLEKEQLDQLYDTLNRFYQSEKQNQHLKTQLQQLQSQLKEDSNIKQKLRQNKELKEYLIQQIVDKQFKKSISKQHEIAKDQQYNSKFQTVDTNLVSVFPKITETPKHQHKRMVKDQQNQYNQQLQEQIKNNKLFSDLERQREIFENHQTMKHENNFRNKNDQTLNDMRYKYQEQAKKEWEANMRAKNIKNKVDIDVDKLQYEIIHGKYMNSPSRLSKQTEQNFSRIDQSQAIRSNDLQFYKTNFMNESNHQNIFHDSSNGINDGNRFLNHNKKNLNSCNFLTQAGPINNRTPRTLYQENFINSRGFYNRQSLNHSVESFHDIIEVESSQDHDDEGDDIKGGVDKMQTVVQEQVFEEDQLTNDQNNTINDQTIQDNNGNEDQENDNQAIDQNLELKKNIIDESGQAYSGIKNERSRMPPQNINSHQSGKLSKNNLDRFNHTLFSTKSNHFRGLSETASTISSKLVQEKVKKFTQQVIPPSLAQQELNLNNLQFDALQRFLKQLEDEAIDIKRAAKVQRQNNREYDKRVVDEEKHIQNVKQTFKKNILQQIKQNSIQNKEMRHLDLTKPHIEGNEGYPPRPEPTREEAHLHKKVQQQITKINLETQMKEKELMNKTMGHFNKTEQLKDIFDTQKKLNEEAMTTKNKYLNRKQELDDIWQKTQKIKSLKKKLQNELGISFNDDKIKQMMQYSYGNEFFTPKRSQALSLEQMKEQEYADQKQRQEKEKNITRQVYEIKKRANLTTAGSLINSQYITNNEKKNQDSETQSTQMKSKMNQEETFSRMQSIQKKIEQQRDIQSKYLNQRNKSISTIEKSGLDLSNQGPFTKLTPLNTSKIIWNAKQHQDIRSQDRIPWDEKFKSHNQNFNSTKNAMRSTNYQ</sequence>
<gene>
    <name evidence="3" type="primary">Contig9907.g10598</name>
    <name evidence="3" type="ORF">STYLEM_12218</name>
</gene>
<feature type="compositionally biased region" description="Polar residues" evidence="2">
    <location>
        <begin position="860"/>
        <end position="870"/>
    </location>
</feature>